<gene>
    <name evidence="1" type="ORF">BKA08_000759</name>
</gene>
<accession>A0A7Y9EZC1</accession>
<proteinExistence type="predicted"/>
<dbReference type="RefSeq" id="WP_179614414.1">
    <property type="nucleotide sequence ID" value="NZ_CP059163.1"/>
</dbReference>
<dbReference type="EMBL" id="JACCBE010000001">
    <property type="protein sequence ID" value="NYD56521.1"/>
    <property type="molecule type" value="Genomic_DNA"/>
</dbReference>
<reference evidence="1 2" key="1">
    <citation type="submission" date="2020-07" db="EMBL/GenBank/DDBJ databases">
        <title>Sequencing the genomes of 1000 actinobacteria strains.</title>
        <authorList>
            <person name="Klenk H.-P."/>
        </authorList>
    </citation>
    <scope>NUCLEOTIDE SEQUENCE [LARGE SCALE GENOMIC DNA]</scope>
    <source>
        <strain evidence="1 2">DSM 18965</strain>
    </source>
</reference>
<evidence type="ECO:0000313" key="1">
    <source>
        <dbReference type="EMBL" id="NYD56521.1"/>
    </source>
</evidence>
<dbReference type="AlphaFoldDB" id="A0A7Y9EZC1"/>
<sequence length="277" mass="28807">MPATTEPLWRGLVDDAAVFPPGDAPLDAALAAYREREEPLVGAFVLRDTDLPQVEPGPPLAVVLTGGAGQVGGPTALATRHGHTLARLEVALRDLDDLAGNARRVVAAVDAARAAGDLDDEVAVHVELPALPGPPTYGWLAAADEVASAELLLKFRTGGLDPDAHPTSTTLAAWIDAALDRETAFKCTAGLHRAVRHTADDGAERHGFLNVLLATRRAFDGAGRDDVVATLEERDGAALAAAVATEDLAGARRWFRSFGSCSVSEPLADLDALGVLA</sequence>
<name>A0A7Y9EZC1_9ACTN</name>
<protein>
    <submittedName>
        <fullName evidence="1">Uncharacterized protein</fullName>
    </submittedName>
</protein>
<dbReference type="Proteomes" id="UP000516957">
    <property type="component" value="Unassembled WGS sequence"/>
</dbReference>
<evidence type="ECO:0000313" key="2">
    <source>
        <dbReference type="Proteomes" id="UP000516957"/>
    </source>
</evidence>
<organism evidence="1 2">
    <name type="scientific">Nocardioides marinisabuli</name>
    <dbReference type="NCBI Taxonomy" id="419476"/>
    <lineage>
        <taxon>Bacteria</taxon>
        <taxon>Bacillati</taxon>
        <taxon>Actinomycetota</taxon>
        <taxon>Actinomycetes</taxon>
        <taxon>Propionibacteriales</taxon>
        <taxon>Nocardioidaceae</taxon>
        <taxon>Nocardioides</taxon>
    </lineage>
</organism>
<comment type="caution">
    <text evidence="1">The sequence shown here is derived from an EMBL/GenBank/DDBJ whole genome shotgun (WGS) entry which is preliminary data.</text>
</comment>
<keyword evidence="2" id="KW-1185">Reference proteome</keyword>